<keyword evidence="9" id="KW-0137">Centromere</keyword>
<organism evidence="12 13">
    <name type="scientific">Wallemia hederae</name>
    <dbReference type="NCBI Taxonomy" id="1540922"/>
    <lineage>
        <taxon>Eukaryota</taxon>
        <taxon>Fungi</taxon>
        <taxon>Dikarya</taxon>
        <taxon>Basidiomycota</taxon>
        <taxon>Wallemiomycotina</taxon>
        <taxon>Wallemiomycetes</taxon>
        <taxon>Wallemiales</taxon>
        <taxon>Wallemiaceae</taxon>
        <taxon>Wallemia</taxon>
    </lineage>
</organism>
<feature type="compositionally biased region" description="Low complexity" evidence="11">
    <location>
        <begin position="61"/>
        <end position="73"/>
    </location>
</feature>
<keyword evidence="4" id="KW-0132">Cell division</keyword>
<dbReference type="EMBL" id="SPNW01000018">
    <property type="protein sequence ID" value="TIA90554.1"/>
    <property type="molecule type" value="Genomic_DNA"/>
</dbReference>
<dbReference type="InterPro" id="IPR007128">
    <property type="entry name" value="PMF1/Nnf1"/>
</dbReference>
<evidence type="ECO:0000256" key="6">
    <source>
        <dbReference type="ARBA" id="ARBA00022838"/>
    </source>
</evidence>
<comment type="subcellular location">
    <subcellularLocation>
        <location evidence="2">Chromosome</location>
        <location evidence="2">Centromere</location>
        <location evidence="2">Kinetochore</location>
    </subcellularLocation>
    <subcellularLocation>
        <location evidence="1">Nucleus</location>
    </subcellularLocation>
</comment>
<keyword evidence="8" id="KW-0131">Cell cycle</keyword>
<keyword evidence="7" id="KW-0539">Nucleus</keyword>
<feature type="compositionally biased region" description="Basic and acidic residues" evidence="11">
    <location>
        <begin position="10"/>
        <end position="31"/>
    </location>
</feature>
<dbReference type="PANTHER" id="PTHR15459:SF3">
    <property type="entry name" value="POLYAMINE-MODULATED FACTOR 1"/>
    <property type="match status" value="1"/>
</dbReference>
<dbReference type="GO" id="GO:0000444">
    <property type="term" value="C:MIS12/MIND type complex"/>
    <property type="evidence" value="ECO:0007669"/>
    <property type="project" value="InterPro"/>
</dbReference>
<evidence type="ECO:0000256" key="4">
    <source>
        <dbReference type="ARBA" id="ARBA00022618"/>
    </source>
</evidence>
<comment type="caution">
    <text evidence="12">The sequence shown here is derived from an EMBL/GenBank/DDBJ whole genome shotgun (WGS) entry which is preliminary data.</text>
</comment>
<proteinExistence type="predicted"/>
<evidence type="ECO:0000256" key="5">
    <source>
        <dbReference type="ARBA" id="ARBA00022776"/>
    </source>
</evidence>
<accession>A0A4T0FSD4</accession>
<keyword evidence="5" id="KW-0498">Mitosis</keyword>
<keyword evidence="3" id="KW-0158">Chromosome</keyword>
<evidence type="ECO:0000256" key="11">
    <source>
        <dbReference type="SAM" id="MobiDB-lite"/>
    </source>
</evidence>
<evidence type="ECO:0000256" key="2">
    <source>
        <dbReference type="ARBA" id="ARBA00004629"/>
    </source>
</evidence>
<keyword evidence="13" id="KW-1185">Reference proteome</keyword>
<dbReference type="GO" id="GO:0007059">
    <property type="term" value="P:chromosome segregation"/>
    <property type="evidence" value="ECO:0007669"/>
    <property type="project" value="TreeGrafter"/>
</dbReference>
<keyword evidence="10" id="KW-0175">Coiled coil</keyword>
<evidence type="ECO:0000256" key="7">
    <source>
        <dbReference type="ARBA" id="ARBA00023242"/>
    </source>
</evidence>
<evidence type="ECO:0000256" key="9">
    <source>
        <dbReference type="ARBA" id="ARBA00023328"/>
    </source>
</evidence>
<name>A0A4T0FSD4_9BASI</name>
<keyword evidence="6" id="KW-0995">Kinetochore</keyword>
<evidence type="ECO:0000256" key="3">
    <source>
        <dbReference type="ARBA" id="ARBA00022454"/>
    </source>
</evidence>
<dbReference type="GO" id="GO:0051301">
    <property type="term" value="P:cell division"/>
    <property type="evidence" value="ECO:0007669"/>
    <property type="project" value="UniProtKB-KW"/>
</dbReference>
<gene>
    <name evidence="12" type="ORF">E3P99_01517</name>
</gene>
<evidence type="ECO:0000256" key="10">
    <source>
        <dbReference type="SAM" id="Coils"/>
    </source>
</evidence>
<dbReference type="GO" id="GO:0005634">
    <property type="term" value="C:nucleus"/>
    <property type="evidence" value="ECO:0007669"/>
    <property type="project" value="UniProtKB-SubCell"/>
</dbReference>
<evidence type="ECO:0000256" key="8">
    <source>
        <dbReference type="ARBA" id="ARBA00023306"/>
    </source>
</evidence>
<reference evidence="12 13" key="1">
    <citation type="submission" date="2019-03" db="EMBL/GenBank/DDBJ databases">
        <title>Sequencing 23 genomes of Wallemia ichthyophaga.</title>
        <authorList>
            <person name="Gostincar C."/>
        </authorList>
    </citation>
    <scope>NUCLEOTIDE SEQUENCE [LARGE SCALE GENOMIC DNA]</scope>
    <source>
        <strain evidence="12 13">EXF-5753</strain>
    </source>
</reference>
<feature type="region of interest" description="Disordered" evidence="11">
    <location>
        <begin position="1"/>
        <end position="84"/>
    </location>
</feature>
<evidence type="ECO:0000313" key="13">
    <source>
        <dbReference type="Proteomes" id="UP000310189"/>
    </source>
</evidence>
<sequence>MSEADMQVDSTKENGVNEKREEAGETDRRDTATNQEPMEAIRGERDSEMVNEDATEKRSEPTTSSEAQESQQPAQPPPLGKRAKQTNQLVQMALKHIVDGWSYNNFAESFPAIAKDAPESLSSMREQTKDHFELSVKSSIDALHQRRRVIESLNSLDELLSEVSKSKRDKGVNYKRKGDKLANDPFLAHRVRQNAVLRKEHKEMDHRLDNARREMDELVHGIKEMEKDEESGEKDKRELDRLLGIVNEGTATIPQEEMRVVQAETELML</sequence>
<dbReference type="PANTHER" id="PTHR15459">
    <property type="entry name" value="POLYAMINE-MODULATED FACTOR 1"/>
    <property type="match status" value="1"/>
</dbReference>
<feature type="compositionally biased region" description="Basic and acidic residues" evidence="11">
    <location>
        <begin position="39"/>
        <end position="60"/>
    </location>
</feature>
<protein>
    <submittedName>
        <fullName evidence="12">Uncharacterized protein</fullName>
    </submittedName>
</protein>
<dbReference type="Proteomes" id="UP000310189">
    <property type="component" value="Unassembled WGS sequence"/>
</dbReference>
<evidence type="ECO:0000313" key="12">
    <source>
        <dbReference type="EMBL" id="TIA90554.1"/>
    </source>
</evidence>
<dbReference type="AlphaFoldDB" id="A0A4T0FSD4"/>
<evidence type="ECO:0000256" key="1">
    <source>
        <dbReference type="ARBA" id="ARBA00004123"/>
    </source>
</evidence>
<dbReference type="Pfam" id="PF03980">
    <property type="entry name" value="Nnf1"/>
    <property type="match status" value="1"/>
</dbReference>
<feature type="coiled-coil region" evidence="10">
    <location>
        <begin position="194"/>
        <end position="242"/>
    </location>
</feature>